<organism evidence="1 2">
    <name type="scientific">Streptomyces kronopolitis</name>
    <dbReference type="NCBI Taxonomy" id="1612435"/>
    <lineage>
        <taxon>Bacteria</taxon>
        <taxon>Bacillati</taxon>
        <taxon>Actinomycetota</taxon>
        <taxon>Actinomycetes</taxon>
        <taxon>Kitasatosporales</taxon>
        <taxon>Streptomycetaceae</taxon>
        <taxon>Streptomyces</taxon>
    </lineage>
</organism>
<accession>A0ABQ2JR95</accession>
<reference evidence="2" key="1">
    <citation type="journal article" date="2019" name="Int. J. Syst. Evol. Microbiol.">
        <title>The Global Catalogue of Microorganisms (GCM) 10K type strain sequencing project: providing services to taxonomists for standard genome sequencing and annotation.</title>
        <authorList>
            <consortium name="The Broad Institute Genomics Platform"/>
            <consortium name="The Broad Institute Genome Sequencing Center for Infectious Disease"/>
            <person name="Wu L."/>
            <person name="Ma J."/>
        </authorList>
    </citation>
    <scope>NUCLEOTIDE SEQUENCE [LARGE SCALE GENOMIC DNA]</scope>
    <source>
        <strain evidence="2">CGMCC 4.7323</strain>
    </source>
</reference>
<sequence length="1144" mass="125043">MSVDTTLVVPVEVAALAVNRQTRDTGREHVINRWIANFKDIGDGVAPEPEPFAGAEEWTGREDRLGVYLQWELPAALTRGRHDEEEGVGDFPLVPNRWLVVRHTDGTRALTAWVVESDYLDPMDGTVSFQDPDSDEPSATLIGKCHELTGPWREPAAPHPPFLTAIGPGLPTFAVFQPYNTNVFSLHDTLEGVPEKERLSYFVAGWYADPDSDILAGTDDLTALLDRLGWTRPPGSGSGIRISVHTGTVLGLDWDLTGPVPESDCPRREDVTAIVANSVAEAAAEIGTQADGDGAFDAQEAELFRAFLLGGIDALDERDRPEADLLTDRRAHDAAFGPVPGGYRWFIGERGDDPAPASPAARAAEADTVAALNRRQEEHDATEAALDAARERLYHLWWLSQLPRQSDEFRDRIGAELDLADPEGAAGQVTALARRLAEQRRTVPWGRTEDELAARTAALYPDHGPRAARRLIRVPAQDYDYSADPVLALDGAHLHAPLTRDTPLPCRTPDRLVTRASGITTAEVAGVARQVDLSHLPACFPALLSEFLILDRARKTGAISEVTGTLPAHGTAAWRMPWQPLYLLWKAEYFPLPFREGDTDHWAFIERSRYQWQGTGEPGTPLVVSGRQMLAPAAGHAFDGALESYARLRADLPADTVHRVRSGARERDLLSQTLDGFGAALAQRRPLSGLQPTGETAALIGNGDYPPPDPGGLPASDWDEWPPSTFQELRAGQLAFLDLAVVDRFGRAVNLIDNPGHFRPERARTMRPAHPVSGYDSGRLVELGPRLLQPARLRFDFLSATGDDDIDLTPGANPVCAWLLHNRLDSSLVVYAADGAALGELRVTLNTAGRKEVSWSVLPGSEVTDFEQLRARSRHAYDLLNAVRSRGPQTFDAFRATVDRTLETIDPDGPADPGLGFFLGRPLALVRTRLTMDLHGPLRTDVSWQALFDPPPQDLPDYAWAIRLGEAGQTDDGLVGYVLDDDYDHFETVIDPAEGGGSYLRPVGDAPSLRLTFGDHRTAVATVLLDPRAAVHATTDILATKRVFVPQDFTDRAIARMTVNFRTGPLLAATTGLRGARDEVEETVLMPTPAGVVGIWTWTEKRGRAWEELPVLSQDPYDLPLAPPELRSGFLTLDDAAAHSRTDR</sequence>
<dbReference type="Proteomes" id="UP000600080">
    <property type="component" value="Unassembled WGS sequence"/>
</dbReference>
<name>A0ABQ2JR95_9ACTN</name>
<gene>
    <name evidence="1" type="ORF">GCM10012285_47900</name>
</gene>
<dbReference type="EMBL" id="BMND01000023">
    <property type="protein sequence ID" value="GGN54755.1"/>
    <property type="molecule type" value="Genomic_DNA"/>
</dbReference>
<keyword evidence="2" id="KW-1185">Reference proteome</keyword>
<evidence type="ECO:0000313" key="1">
    <source>
        <dbReference type="EMBL" id="GGN54755.1"/>
    </source>
</evidence>
<evidence type="ECO:0000313" key="2">
    <source>
        <dbReference type="Proteomes" id="UP000600080"/>
    </source>
</evidence>
<dbReference type="RefSeq" id="WP_229700130.1">
    <property type="nucleotide sequence ID" value="NZ_BMND01000023.1"/>
</dbReference>
<protein>
    <submittedName>
        <fullName evidence="1">Uncharacterized protein</fullName>
    </submittedName>
</protein>
<comment type="caution">
    <text evidence="1">The sequence shown here is derived from an EMBL/GenBank/DDBJ whole genome shotgun (WGS) entry which is preliminary data.</text>
</comment>
<proteinExistence type="predicted"/>
<dbReference type="GeneID" id="301550483"/>